<name>A0A8C4R4H0_EPTBU</name>
<dbReference type="PANTHER" id="PTHR21506">
    <property type="entry name" value="COMPONENT OF OLIGOMERIC GOLGI COMPLEX 6"/>
    <property type="match status" value="1"/>
</dbReference>
<dbReference type="GeneTree" id="ENSGT00390000013518"/>
<organism evidence="2 3">
    <name type="scientific">Eptatretus burgeri</name>
    <name type="common">Inshore hagfish</name>
    <dbReference type="NCBI Taxonomy" id="7764"/>
    <lineage>
        <taxon>Eukaryota</taxon>
        <taxon>Metazoa</taxon>
        <taxon>Chordata</taxon>
        <taxon>Craniata</taxon>
        <taxon>Vertebrata</taxon>
        <taxon>Cyclostomata</taxon>
        <taxon>Myxini</taxon>
        <taxon>Myxiniformes</taxon>
        <taxon>Myxinidae</taxon>
        <taxon>Eptatretinae</taxon>
        <taxon>Eptatretus</taxon>
    </lineage>
</organism>
<dbReference type="GO" id="GO:0006891">
    <property type="term" value="P:intra-Golgi vesicle-mediated transport"/>
    <property type="evidence" value="ECO:0007669"/>
    <property type="project" value="InterPro"/>
</dbReference>
<dbReference type="GO" id="GO:0017119">
    <property type="term" value="C:Golgi transport complex"/>
    <property type="evidence" value="ECO:0007669"/>
    <property type="project" value="InterPro"/>
</dbReference>
<proteinExistence type="predicted"/>
<dbReference type="InterPro" id="IPR010490">
    <property type="entry name" value="COG6"/>
</dbReference>
<protein>
    <recommendedName>
        <fullName evidence="1">Conserved Oligomeric Golgi complex subunit 6 C-terminal domain-containing protein</fullName>
    </recommendedName>
</protein>
<reference evidence="2" key="2">
    <citation type="submission" date="2025-09" db="UniProtKB">
        <authorList>
            <consortium name="Ensembl"/>
        </authorList>
    </citation>
    <scope>IDENTIFICATION</scope>
</reference>
<feature type="domain" description="Conserved Oligomeric Golgi complex subunit 6 C-terminal" evidence="1">
    <location>
        <begin position="1"/>
        <end position="343"/>
    </location>
</feature>
<dbReference type="InterPro" id="IPR048369">
    <property type="entry name" value="COG6_C"/>
</dbReference>
<dbReference type="PANTHER" id="PTHR21506:SF0">
    <property type="entry name" value="CONSERVED OLIGOMERIC GOLGI COMPLEX SUBUNIT 6"/>
    <property type="match status" value="1"/>
</dbReference>
<accession>A0A8C4R4H0</accession>
<reference evidence="2" key="1">
    <citation type="submission" date="2025-08" db="UniProtKB">
        <authorList>
            <consortium name="Ensembl"/>
        </authorList>
    </citation>
    <scope>IDENTIFICATION</scope>
</reference>
<evidence type="ECO:0000313" key="2">
    <source>
        <dbReference type="Ensembl" id="ENSEBUP00000024047.1"/>
    </source>
</evidence>
<keyword evidence="3" id="KW-1185">Reference proteome</keyword>
<dbReference type="Ensembl" id="ENSEBUT00000024623.1">
    <property type="protein sequence ID" value="ENSEBUP00000024047.1"/>
    <property type="gene ID" value="ENSEBUG00000014810.1"/>
</dbReference>
<evidence type="ECO:0000259" key="1">
    <source>
        <dbReference type="Pfam" id="PF20653"/>
    </source>
</evidence>
<dbReference type="Proteomes" id="UP000694388">
    <property type="component" value="Unplaced"/>
</dbReference>
<dbReference type="SMART" id="SM01087">
    <property type="entry name" value="COG6"/>
    <property type="match status" value="1"/>
</dbReference>
<evidence type="ECO:0000313" key="3">
    <source>
        <dbReference type="Proteomes" id="UP000694388"/>
    </source>
</evidence>
<dbReference type="Pfam" id="PF20653">
    <property type="entry name" value="COG6_C"/>
    <property type="match status" value="1"/>
</dbReference>
<sequence>MLAWLHQAIATEHEQLEVLLSAAPGNEMMSQEVLGHITEGVCRPLKIRIEQVLVADPGAVLLFRLSNVLKFYQQTIGGVVGDQAADLLVTLAKMEHLGRQVFLSTLAQHAGSMLDKVETPSADLSPPALLNQTLTLLCELLTSQDAWVVPLDDRQAHFSQVLSCVLDPLLQMVSLEAGELQRPAMATFLVNCLHRVHGALAPHEVSEERLDSLQLQIDAHLDTLVSENASFVLSSAGLGSIYAFLQQRKGSQTPLSEEPTLDVSSVKTAMMQFDRYLSSPDHLILPQLDLLLSATLREKVKKRSAEVVCDAYEDVYMALTAPGQAYGNLAAVIPRTSAQIRHLQFRH</sequence>
<dbReference type="AlphaFoldDB" id="A0A8C4R4H0"/>